<organism evidence="1 2">
    <name type="scientific">Parascaris univalens</name>
    <name type="common">Nematode worm</name>
    <dbReference type="NCBI Taxonomy" id="6257"/>
    <lineage>
        <taxon>Eukaryota</taxon>
        <taxon>Metazoa</taxon>
        <taxon>Ecdysozoa</taxon>
        <taxon>Nematoda</taxon>
        <taxon>Chromadorea</taxon>
        <taxon>Rhabditida</taxon>
        <taxon>Spirurina</taxon>
        <taxon>Ascaridomorpha</taxon>
        <taxon>Ascaridoidea</taxon>
        <taxon>Ascarididae</taxon>
        <taxon>Parascaris</taxon>
    </lineage>
</organism>
<dbReference type="Proteomes" id="UP000887569">
    <property type="component" value="Unplaced"/>
</dbReference>
<sequence>MSQLSPRSPVLYTAEQKYACRNLIYFSVSCRHRIAIVMRHGCRSGGAAILLRRCHRAAQMPQRTAIFDRVAMPSPVILTASIT</sequence>
<reference evidence="2" key="1">
    <citation type="submission" date="2022-11" db="UniProtKB">
        <authorList>
            <consortium name="WormBaseParasite"/>
        </authorList>
    </citation>
    <scope>IDENTIFICATION</scope>
</reference>
<dbReference type="WBParaSite" id="PgR012_g058_t01">
    <property type="protein sequence ID" value="PgR012_g058_t01"/>
    <property type="gene ID" value="PgR012_g058"/>
</dbReference>
<evidence type="ECO:0000313" key="1">
    <source>
        <dbReference type="Proteomes" id="UP000887569"/>
    </source>
</evidence>
<protein>
    <submittedName>
        <fullName evidence="2">Uncharacterized protein</fullName>
    </submittedName>
</protein>
<keyword evidence="1" id="KW-1185">Reference proteome</keyword>
<proteinExistence type="predicted"/>
<dbReference type="AlphaFoldDB" id="A0A915AN85"/>
<accession>A0A915AN85</accession>
<name>A0A915AN85_PARUN</name>
<evidence type="ECO:0000313" key="2">
    <source>
        <dbReference type="WBParaSite" id="PgR012_g058_t01"/>
    </source>
</evidence>